<dbReference type="GO" id="GO:0005524">
    <property type="term" value="F:ATP binding"/>
    <property type="evidence" value="ECO:0007669"/>
    <property type="project" value="InterPro"/>
</dbReference>
<dbReference type="PANTHER" id="PTHR40396">
    <property type="entry name" value="ATPASE-LIKE PROTEIN"/>
    <property type="match status" value="1"/>
</dbReference>
<evidence type="ECO:0000313" key="3">
    <source>
        <dbReference type="Proteomes" id="UP000030428"/>
    </source>
</evidence>
<proteinExistence type="predicted"/>
<dbReference type="EMBL" id="JSZA02000397">
    <property type="protein sequence ID" value="TGN99723.1"/>
    <property type="molecule type" value="Genomic_DNA"/>
</dbReference>
<dbReference type="GO" id="GO:0016887">
    <property type="term" value="F:ATP hydrolysis activity"/>
    <property type="evidence" value="ECO:0007669"/>
    <property type="project" value="InterPro"/>
</dbReference>
<organism evidence="2 3">
    <name type="scientific">Candidatus Thiomargarita nelsonii</name>
    <dbReference type="NCBI Taxonomy" id="1003181"/>
    <lineage>
        <taxon>Bacteria</taxon>
        <taxon>Pseudomonadati</taxon>
        <taxon>Pseudomonadota</taxon>
        <taxon>Gammaproteobacteria</taxon>
        <taxon>Thiotrichales</taxon>
        <taxon>Thiotrichaceae</taxon>
        <taxon>Thiomargarita</taxon>
    </lineage>
</organism>
<dbReference type="InterPro" id="IPR003959">
    <property type="entry name" value="ATPase_AAA_core"/>
</dbReference>
<dbReference type="PANTHER" id="PTHR40396:SF1">
    <property type="entry name" value="ATPASE AAA-TYPE CORE DOMAIN-CONTAINING PROTEIN"/>
    <property type="match status" value="1"/>
</dbReference>
<dbReference type="Proteomes" id="UP000030428">
    <property type="component" value="Unassembled WGS sequence"/>
</dbReference>
<dbReference type="AlphaFoldDB" id="A0A4E0QIS8"/>
<feature type="domain" description="ATPase AAA-type core" evidence="1">
    <location>
        <begin position="13"/>
        <end position="81"/>
    </location>
</feature>
<dbReference type="InterPro" id="IPR027417">
    <property type="entry name" value="P-loop_NTPase"/>
</dbReference>
<dbReference type="Gene3D" id="3.40.50.300">
    <property type="entry name" value="P-loop containing nucleotide triphosphate hydrolases"/>
    <property type="match status" value="1"/>
</dbReference>
<evidence type="ECO:0000259" key="1">
    <source>
        <dbReference type="Pfam" id="PF13304"/>
    </source>
</evidence>
<evidence type="ECO:0000313" key="2">
    <source>
        <dbReference type="EMBL" id="TGN99723.1"/>
    </source>
</evidence>
<gene>
    <name evidence="2" type="ORF">PN36_34815</name>
</gene>
<protein>
    <recommendedName>
        <fullName evidence="1">ATPase AAA-type core domain-containing protein</fullName>
    </recommendedName>
</protein>
<dbReference type="SUPFAM" id="SSF52540">
    <property type="entry name" value="P-loop containing nucleoside triphosphate hydrolases"/>
    <property type="match status" value="1"/>
</dbReference>
<keyword evidence="3" id="KW-1185">Reference proteome</keyword>
<accession>A0A4E0QIS8</accession>
<sequence length="117" mass="13162">MRQYEQIGSSILANLLSDGTLRSLAVLTALETVEPHSLVVIEEFDNGLHPSRIQALIKAIVDCCQRQLINVVVTTHNPATLRYPELRGQLGELVTRRVIEQYLVPNFELERQKEALG</sequence>
<comment type="caution">
    <text evidence="2">The sequence shown here is derived from an EMBL/GenBank/DDBJ whole genome shotgun (WGS) entry which is preliminary data.</text>
</comment>
<dbReference type="Pfam" id="PF13304">
    <property type="entry name" value="AAA_21"/>
    <property type="match status" value="1"/>
</dbReference>
<name>A0A4E0QIS8_9GAMM</name>
<reference evidence="2 3" key="1">
    <citation type="journal article" date="2016" name="Front. Microbiol.">
        <title>Single-Cell (Meta-)Genomics of a Dimorphic Candidatus Thiomargarita nelsonii Reveals Genomic Plasticity.</title>
        <authorList>
            <person name="Flood B.E."/>
            <person name="Fliss P."/>
            <person name="Jones D.S."/>
            <person name="Dick G.J."/>
            <person name="Jain S."/>
            <person name="Kaster A.K."/>
            <person name="Winkel M."/>
            <person name="Mussmann M."/>
            <person name="Bailey J."/>
        </authorList>
    </citation>
    <scope>NUCLEOTIDE SEQUENCE [LARGE SCALE GENOMIC DNA]</scope>
    <source>
        <strain evidence="2">Hydrate Ridge</strain>
    </source>
</reference>